<dbReference type="InterPro" id="IPR011856">
    <property type="entry name" value="tRNA_endonuc-like_dom_sf"/>
</dbReference>
<dbReference type="Pfam" id="PF02021">
    <property type="entry name" value="UPF0102"/>
    <property type="match status" value="1"/>
</dbReference>
<dbReference type="GO" id="GO:0003676">
    <property type="term" value="F:nucleic acid binding"/>
    <property type="evidence" value="ECO:0007669"/>
    <property type="project" value="InterPro"/>
</dbReference>
<dbReference type="InterPro" id="IPR011335">
    <property type="entry name" value="Restrct_endonuc-II-like"/>
</dbReference>
<dbReference type="EMBL" id="CP036526">
    <property type="protein sequence ID" value="QDT08858.1"/>
    <property type="molecule type" value="Genomic_DNA"/>
</dbReference>
<gene>
    <name evidence="3" type="ORF">K239x_08000</name>
</gene>
<organism evidence="3 4">
    <name type="scientific">Stieleria marina</name>
    <dbReference type="NCBI Taxonomy" id="1930275"/>
    <lineage>
        <taxon>Bacteria</taxon>
        <taxon>Pseudomonadati</taxon>
        <taxon>Planctomycetota</taxon>
        <taxon>Planctomycetia</taxon>
        <taxon>Pirellulales</taxon>
        <taxon>Pirellulaceae</taxon>
        <taxon>Stieleria</taxon>
    </lineage>
</organism>
<dbReference type="HAMAP" id="MF_00048">
    <property type="entry name" value="UPF0102"/>
    <property type="match status" value="1"/>
</dbReference>
<keyword evidence="4" id="KW-1185">Reference proteome</keyword>
<name>A0A517NP09_9BACT</name>
<protein>
    <recommendedName>
        <fullName evidence="2">UPF0102 protein K239x_08000</fullName>
    </recommendedName>
</protein>
<dbReference type="PANTHER" id="PTHR34039:SF1">
    <property type="entry name" value="UPF0102 PROTEIN YRAN"/>
    <property type="match status" value="1"/>
</dbReference>
<dbReference type="SUPFAM" id="SSF52980">
    <property type="entry name" value="Restriction endonuclease-like"/>
    <property type="match status" value="1"/>
</dbReference>
<evidence type="ECO:0000256" key="1">
    <source>
        <dbReference type="ARBA" id="ARBA00006738"/>
    </source>
</evidence>
<dbReference type="Gene3D" id="3.40.1350.10">
    <property type="match status" value="1"/>
</dbReference>
<dbReference type="InterPro" id="IPR003509">
    <property type="entry name" value="UPF0102_YraN-like"/>
</dbReference>
<accession>A0A517NP09</accession>
<dbReference type="Proteomes" id="UP000319817">
    <property type="component" value="Chromosome"/>
</dbReference>
<evidence type="ECO:0000313" key="4">
    <source>
        <dbReference type="Proteomes" id="UP000319817"/>
    </source>
</evidence>
<evidence type="ECO:0000313" key="3">
    <source>
        <dbReference type="EMBL" id="QDT08858.1"/>
    </source>
</evidence>
<dbReference type="AlphaFoldDB" id="A0A517NP09"/>
<sequence>MASASGSLTIPWSGVEHVNVARVFRKLRDQYIDWRYGAINLEAPVGKRGEQAAARLLRRKGLTVVAESESDRGGEIDLIAIDDRKKVIIFVEVKTLATTKPGHPADRVDENKQRRVTRAALRYLKRKKLLGIAARFDVVAVWWPKDHEQPEKIQHYESAFDAAGDFQMY</sequence>
<evidence type="ECO:0000256" key="2">
    <source>
        <dbReference type="HAMAP-Rule" id="MF_00048"/>
    </source>
</evidence>
<dbReference type="PANTHER" id="PTHR34039">
    <property type="entry name" value="UPF0102 PROTEIN YRAN"/>
    <property type="match status" value="1"/>
</dbReference>
<comment type="similarity">
    <text evidence="1 2">Belongs to the UPF0102 family.</text>
</comment>
<dbReference type="CDD" id="cd20736">
    <property type="entry name" value="PoNe_Nuclease"/>
    <property type="match status" value="1"/>
</dbReference>
<reference evidence="3 4" key="1">
    <citation type="submission" date="2019-02" db="EMBL/GenBank/DDBJ databases">
        <title>Deep-cultivation of Planctomycetes and their phenomic and genomic characterization uncovers novel biology.</title>
        <authorList>
            <person name="Wiegand S."/>
            <person name="Jogler M."/>
            <person name="Boedeker C."/>
            <person name="Pinto D."/>
            <person name="Vollmers J."/>
            <person name="Rivas-Marin E."/>
            <person name="Kohn T."/>
            <person name="Peeters S.H."/>
            <person name="Heuer A."/>
            <person name="Rast P."/>
            <person name="Oberbeckmann S."/>
            <person name="Bunk B."/>
            <person name="Jeske O."/>
            <person name="Meyerdierks A."/>
            <person name="Storesund J.E."/>
            <person name="Kallscheuer N."/>
            <person name="Luecker S."/>
            <person name="Lage O.M."/>
            <person name="Pohl T."/>
            <person name="Merkel B.J."/>
            <person name="Hornburger P."/>
            <person name="Mueller R.-W."/>
            <person name="Bruemmer F."/>
            <person name="Labrenz M."/>
            <person name="Spormann A.M."/>
            <person name="Op den Camp H."/>
            <person name="Overmann J."/>
            <person name="Amann R."/>
            <person name="Jetten M.S.M."/>
            <person name="Mascher T."/>
            <person name="Medema M.H."/>
            <person name="Devos D.P."/>
            <person name="Kaster A.-K."/>
            <person name="Ovreas L."/>
            <person name="Rohde M."/>
            <person name="Galperin M.Y."/>
            <person name="Jogler C."/>
        </authorList>
    </citation>
    <scope>NUCLEOTIDE SEQUENCE [LARGE SCALE GENOMIC DNA]</scope>
    <source>
        <strain evidence="3 4">K23_9</strain>
    </source>
</reference>
<proteinExistence type="inferred from homology"/>